<evidence type="ECO:0000256" key="3">
    <source>
        <dbReference type="ARBA" id="ARBA00022729"/>
    </source>
</evidence>
<dbReference type="KEGG" id="nao:Y958_25690"/>
<dbReference type="EMBL" id="CP022112">
    <property type="protein sequence ID" value="ASG24298.1"/>
    <property type="molecule type" value="Genomic_DNA"/>
</dbReference>
<dbReference type="PANTHER" id="PTHR11802:SF3">
    <property type="entry name" value="RETINOID-INDUCIBLE SERINE CARBOXYPEPTIDASE"/>
    <property type="match status" value="1"/>
</dbReference>
<keyword evidence="8" id="KW-1185">Reference proteome</keyword>
<dbReference type="AlphaFoldDB" id="A0A248K1K4"/>
<dbReference type="InterPro" id="IPR001563">
    <property type="entry name" value="Peptidase_S10"/>
</dbReference>
<evidence type="ECO:0000256" key="5">
    <source>
        <dbReference type="ARBA" id="ARBA00023180"/>
    </source>
</evidence>
<keyword evidence="4" id="KW-0378">Hydrolase</keyword>
<keyword evidence="1" id="KW-0121">Carboxypeptidase</keyword>
<feature type="region of interest" description="Disordered" evidence="6">
    <location>
        <begin position="54"/>
        <end position="84"/>
    </location>
</feature>
<dbReference type="SUPFAM" id="SSF53474">
    <property type="entry name" value="alpha/beta-Hydrolases"/>
    <property type="match status" value="1"/>
</dbReference>
<dbReference type="Proteomes" id="UP000197153">
    <property type="component" value="Chromosome 3"/>
</dbReference>
<accession>A0A248K1K4</accession>
<evidence type="ECO:0000256" key="1">
    <source>
        <dbReference type="ARBA" id="ARBA00022645"/>
    </source>
</evidence>
<evidence type="ECO:0000313" key="8">
    <source>
        <dbReference type="Proteomes" id="UP000197153"/>
    </source>
</evidence>
<reference evidence="7 8" key="1">
    <citation type="submission" date="2017-06" db="EMBL/GenBank/DDBJ databases">
        <title>Complete genome sequence of Nitrospirillum amazonense strain CBAmC, an endophytic nitrogen-fixing and plant growth-promoting bacterium, isolated from sugarcane.</title>
        <authorList>
            <person name="Schwab S."/>
            <person name="dos Santos Teixeira K.R."/>
            <person name="Simoes Araujo J.L."/>
            <person name="Soares Vidal M."/>
            <person name="Borges de Freitas H.R."/>
            <person name="Rivello Crivelaro A.L."/>
            <person name="Bueno de Camargo Nunes A."/>
            <person name="dos Santos C.M."/>
            <person name="Palmeira da Silva Rosa D."/>
            <person name="da Silva Padilha D."/>
            <person name="da Silva E."/>
            <person name="Araujo Terra L."/>
            <person name="Soares Mendes V."/>
            <person name="Farinelli L."/>
            <person name="Magalhaes Cruz L."/>
            <person name="Baldani J.I."/>
        </authorList>
    </citation>
    <scope>NUCLEOTIDE SEQUENCE [LARGE SCALE GENOMIC DNA]</scope>
    <source>
        <strain evidence="7 8">CBAmC</strain>
    </source>
</reference>
<gene>
    <name evidence="7" type="ORF">Y958_25690</name>
</gene>
<keyword evidence="3" id="KW-0732">Signal</keyword>
<sequence length="579" mass="61047">MSAISSRTGCRAAAPWASVPCRWARASRSSAGPTRPNNARGSCRCRPRLGPPEFCGEHQRTAKRGSQGRGCARPATEGTNKGDTMMGKRVRSLVLSLMMTAVPVAALAQGAPVPEIAGPILGPVTTPHSITLNGKTVRYTATFAEKVLTDATGKPLASISATAYVASPVVKTRPVLFVFNGGPGASSSPLHFGAFGPRSIVKGADGNRMLADNPHSLLADADLVFIDPVSTGFSRVLPGGDGHPYWNADGDAQAVLGLIRDWLRDQGRTGSPVYIAGESYGGFRLATMMKFVGDLPIAGLILISPALDFTAVAENPGNDLPHIFELPAMAVTAWKHGRAKIDAQTPDQVFQVAADYAEGPYALALLKGGQLPAAERDAVAARLGDLIGLPAKTIADANLRIGTQTFLETLLADQGLVVGRLDGRVTGPVPKDAPADRPAAAKDPALGLGRTNVITSSVATDYFKHELNVPVGRDYVSLTLDVNFSWNFQPAKREDGFYVNAAPDIAPVMKAQPGTRLLLVGGYYDMAVPLLSARYAIDRAGIPLDRVTVAAFDAGHSPFDGEAGQVRMREMMHGFLVGR</sequence>
<dbReference type="GO" id="GO:0006508">
    <property type="term" value="P:proteolysis"/>
    <property type="evidence" value="ECO:0007669"/>
    <property type="project" value="UniProtKB-KW"/>
</dbReference>
<organism evidence="7 8">
    <name type="scientific">Nitrospirillum viridazoti CBAmc</name>
    <dbReference type="NCBI Taxonomy" id="1441467"/>
    <lineage>
        <taxon>Bacteria</taxon>
        <taxon>Pseudomonadati</taxon>
        <taxon>Pseudomonadota</taxon>
        <taxon>Alphaproteobacteria</taxon>
        <taxon>Rhodospirillales</taxon>
        <taxon>Azospirillaceae</taxon>
        <taxon>Nitrospirillum</taxon>
        <taxon>Nitrospirillum viridazoti</taxon>
    </lineage>
</organism>
<dbReference type="Gene3D" id="3.40.50.1820">
    <property type="entry name" value="alpha/beta hydrolase"/>
    <property type="match status" value="1"/>
</dbReference>
<proteinExistence type="predicted"/>
<dbReference type="Pfam" id="PF00450">
    <property type="entry name" value="Peptidase_S10"/>
    <property type="match status" value="1"/>
</dbReference>
<name>A0A248K1K4_9PROT</name>
<dbReference type="InterPro" id="IPR029058">
    <property type="entry name" value="AB_hydrolase_fold"/>
</dbReference>
<evidence type="ECO:0000256" key="4">
    <source>
        <dbReference type="ARBA" id="ARBA00022801"/>
    </source>
</evidence>
<keyword evidence="5" id="KW-0325">Glycoprotein</keyword>
<dbReference type="PANTHER" id="PTHR11802">
    <property type="entry name" value="SERINE PROTEASE FAMILY S10 SERINE CARBOXYPEPTIDASE"/>
    <property type="match status" value="1"/>
</dbReference>
<evidence type="ECO:0000313" key="7">
    <source>
        <dbReference type="EMBL" id="ASG24298.1"/>
    </source>
</evidence>
<keyword evidence="2" id="KW-0645">Protease</keyword>
<evidence type="ECO:0000256" key="6">
    <source>
        <dbReference type="SAM" id="MobiDB-lite"/>
    </source>
</evidence>
<dbReference type="GO" id="GO:0004185">
    <property type="term" value="F:serine-type carboxypeptidase activity"/>
    <property type="evidence" value="ECO:0007669"/>
    <property type="project" value="InterPro"/>
</dbReference>
<protein>
    <submittedName>
        <fullName evidence="7">Peptidase S10</fullName>
    </submittedName>
</protein>
<evidence type="ECO:0000256" key="2">
    <source>
        <dbReference type="ARBA" id="ARBA00022670"/>
    </source>
</evidence>